<accession>A0A8C3Y562</accession>
<sequence>MKALKTLLSTLLLIPSVIFKFFFWELECNSFMPFISFPFPFHGHYICECHYPSLYSHSQ</sequence>
<evidence type="ECO:0000313" key="2">
    <source>
        <dbReference type="Proteomes" id="UP000694563"/>
    </source>
</evidence>
<keyword evidence="2" id="KW-1185">Reference proteome</keyword>
<protein>
    <submittedName>
        <fullName evidence="1">Uncharacterized protein</fullName>
    </submittedName>
</protein>
<dbReference type="Ensembl" id="ENSCUST00005016994.1">
    <property type="protein sequence ID" value="ENSCUSP00005016376.1"/>
    <property type="gene ID" value="ENSCUSG00005010527.1"/>
</dbReference>
<reference evidence="1" key="2">
    <citation type="submission" date="2025-08" db="UniProtKB">
        <authorList>
            <consortium name="Ensembl"/>
        </authorList>
    </citation>
    <scope>IDENTIFICATION</scope>
</reference>
<evidence type="ECO:0000313" key="1">
    <source>
        <dbReference type="Ensembl" id="ENSCUSP00005016376.1"/>
    </source>
</evidence>
<name>A0A8C3Y562_CATUS</name>
<reference evidence="1" key="3">
    <citation type="submission" date="2025-09" db="UniProtKB">
        <authorList>
            <consortium name="Ensembl"/>
        </authorList>
    </citation>
    <scope>IDENTIFICATION</scope>
</reference>
<reference evidence="1" key="1">
    <citation type="submission" date="2020-10" db="EMBL/GenBank/DDBJ databases">
        <title>Catharus ustulatus (Swainson's thrush) genome, bCatUst1, primary haplotype v2.</title>
        <authorList>
            <person name="Delmore K."/>
            <person name="Vafadar M."/>
            <person name="Formenti G."/>
            <person name="Chow W."/>
            <person name="Pelan S."/>
            <person name="Howe K."/>
            <person name="Rhie A."/>
            <person name="Mountcastle J."/>
            <person name="Haase B."/>
            <person name="Fedrigo O."/>
            <person name="Jarvis E.D."/>
        </authorList>
    </citation>
    <scope>NUCLEOTIDE SEQUENCE [LARGE SCALE GENOMIC DNA]</scope>
</reference>
<organism evidence="1 2">
    <name type="scientific">Catharus ustulatus</name>
    <name type="common">Russet-backed thrush</name>
    <name type="synonym">Hylocichla ustulatus</name>
    <dbReference type="NCBI Taxonomy" id="91951"/>
    <lineage>
        <taxon>Eukaryota</taxon>
        <taxon>Metazoa</taxon>
        <taxon>Chordata</taxon>
        <taxon>Craniata</taxon>
        <taxon>Vertebrata</taxon>
        <taxon>Euteleostomi</taxon>
        <taxon>Archelosauria</taxon>
        <taxon>Archosauria</taxon>
        <taxon>Dinosauria</taxon>
        <taxon>Saurischia</taxon>
        <taxon>Theropoda</taxon>
        <taxon>Coelurosauria</taxon>
        <taxon>Aves</taxon>
        <taxon>Neognathae</taxon>
        <taxon>Neoaves</taxon>
        <taxon>Telluraves</taxon>
        <taxon>Australaves</taxon>
        <taxon>Passeriformes</taxon>
        <taxon>Turdidae</taxon>
        <taxon>Catharus</taxon>
    </lineage>
</organism>
<dbReference type="Proteomes" id="UP000694563">
    <property type="component" value="Chromosome 1"/>
</dbReference>
<proteinExistence type="predicted"/>
<dbReference type="AlphaFoldDB" id="A0A8C3Y562"/>